<evidence type="ECO:0000256" key="4">
    <source>
        <dbReference type="ARBA" id="ARBA00023125"/>
    </source>
</evidence>
<protein>
    <submittedName>
        <fullName evidence="10">Uncharacterized protein</fullName>
    </submittedName>
</protein>
<keyword evidence="11" id="KW-1185">Reference proteome</keyword>
<sequence length="237" mass="27461">MIMAYGADLKEGSMRKGPWLEEEDERLAAFVGLMGERRWDTIAKVSGLRRSGKSCRLRWLNYLRPDLKHGQMTAEEECMILQLHGQLGNKWSKIARSLPGRTDNEIKNYWRTHLRKKVQVQEHDKLQKEIKDAMSKVQEFLMQDGDHLSIQAANYNYIDSMKENTLTSPFGFGFPDYNPSTALPYEANFHKFISGSLDYQFELKYHDESNSLNTWFCNSTWTSGDANNVLDSHGSFF</sequence>
<evidence type="ECO:0000259" key="8">
    <source>
        <dbReference type="PROSITE" id="PS50090"/>
    </source>
</evidence>
<dbReference type="PROSITE" id="PS50090">
    <property type="entry name" value="MYB_LIKE"/>
    <property type="match status" value="2"/>
</dbReference>
<reference evidence="10 11" key="1">
    <citation type="submission" date="2024-01" db="EMBL/GenBank/DDBJ databases">
        <title>Genome assemblies of Stephania.</title>
        <authorList>
            <person name="Yang L."/>
        </authorList>
    </citation>
    <scope>NUCLEOTIDE SEQUENCE [LARGE SCALE GENOMIC DNA]</scope>
    <source>
        <strain evidence="10">QJT</strain>
        <tissue evidence="10">Leaf</tissue>
    </source>
</reference>
<dbReference type="InterPro" id="IPR009057">
    <property type="entry name" value="Homeodomain-like_sf"/>
</dbReference>
<evidence type="ECO:0000256" key="1">
    <source>
        <dbReference type="ARBA" id="ARBA00004123"/>
    </source>
</evidence>
<dbReference type="FunFam" id="1.10.10.60:FF:000011">
    <property type="entry name" value="Myb transcription factor"/>
    <property type="match status" value="1"/>
</dbReference>
<proteinExistence type="predicted"/>
<accession>A0AAP0NYW5</accession>
<comment type="caution">
    <text evidence="10">The sequence shown here is derived from an EMBL/GenBank/DDBJ whole genome shotgun (WGS) entry which is preliminary data.</text>
</comment>
<dbReference type="InterPro" id="IPR017930">
    <property type="entry name" value="Myb_dom"/>
</dbReference>
<dbReference type="AlphaFoldDB" id="A0AAP0NYW5"/>
<comment type="subcellular location">
    <subcellularLocation>
        <location evidence="1">Nucleus</location>
    </subcellularLocation>
</comment>
<feature type="domain" description="HTH myb-type" evidence="9">
    <location>
        <begin position="15"/>
        <end position="63"/>
    </location>
</feature>
<evidence type="ECO:0000259" key="9">
    <source>
        <dbReference type="PROSITE" id="PS51294"/>
    </source>
</evidence>
<evidence type="ECO:0000313" key="10">
    <source>
        <dbReference type="EMBL" id="KAK9124133.1"/>
    </source>
</evidence>
<keyword evidence="3" id="KW-0805">Transcription regulation</keyword>
<keyword evidence="2" id="KW-0677">Repeat</keyword>
<organism evidence="10 11">
    <name type="scientific">Stephania japonica</name>
    <dbReference type="NCBI Taxonomy" id="461633"/>
    <lineage>
        <taxon>Eukaryota</taxon>
        <taxon>Viridiplantae</taxon>
        <taxon>Streptophyta</taxon>
        <taxon>Embryophyta</taxon>
        <taxon>Tracheophyta</taxon>
        <taxon>Spermatophyta</taxon>
        <taxon>Magnoliopsida</taxon>
        <taxon>Ranunculales</taxon>
        <taxon>Menispermaceae</taxon>
        <taxon>Menispermoideae</taxon>
        <taxon>Cissampelideae</taxon>
        <taxon>Stephania</taxon>
    </lineage>
</organism>
<dbReference type="SMART" id="SM00717">
    <property type="entry name" value="SANT"/>
    <property type="match status" value="2"/>
</dbReference>
<evidence type="ECO:0000313" key="11">
    <source>
        <dbReference type="Proteomes" id="UP001417504"/>
    </source>
</evidence>
<feature type="domain" description="HTH myb-type" evidence="9">
    <location>
        <begin position="64"/>
        <end position="118"/>
    </location>
</feature>
<keyword evidence="5" id="KW-0804">Transcription</keyword>
<dbReference type="InterPro" id="IPR001005">
    <property type="entry name" value="SANT/Myb"/>
</dbReference>
<evidence type="ECO:0000256" key="7">
    <source>
        <dbReference type="SAM" id="Coils"/>
    </source>
</evidence>
<evidence type="ECO:0000256" key="2">
    <source>
        <dbReference type="ARBA" id="ARBA00022737"/>
    </source>
</evidence>
<dbReference type="Gene3D" id="1.10.10.60">
    <property type="entry name" value="Homeodomain-like"/>
    <property type="match status" value="2"/>
</dbReference>
<evidence type="ECO:0000256" key="6">
    <source>
        <dbReference type="ARBA" id="ARBA00023242"/>
    </source>
</evidence>
<feature type="coiled-coil region" evidence="7">
    <location>
        <begin position="116"/>
        <end position="143"/>
    </location>
</feature>
<keyword evidence="4" id="KW-0238">DNA-binding</keyword>
<dbReference type="GO" id="GO:0005634">
    <property type="term" value="C:nucleus"/>
    <property type="evidence" value="ECO:0007669"/>
    <property type="project" value="UniProtKB-SubCell"/>
</dbReference>
<evidence type="ECO:0000256" key="3">
    <source>
        <dbReference type="ARBA" id="ARBA00023015"/>
    </source>
</evidence>
<dbReference type="EMBL" id="JBBNAE010000005">
    <property type="protein sequence ID" value="KAK9124133.1"/>
    <property type="molecule type" value="Genomic_DNA"/>
</dbReference>
<name>A0AAP0NYW5_9MAGN</name>
<feature type="domain" description="Myb-like" evidence="8">
    <location>
        <begin position="11"/>
        <end position="63"/>
    </location>
</feature>
<dbReference type="CDD" id="cd00167">
    <property type="entry name" value="SANT"/>
    <property type="match status" value="2"/>
</dbReference>
<dbReference type="PANTHER" id="PTHR45675">
    <property type="entry name" value="MYB TRANSCRIPTION FACTOR-RELATED-RELATED"/>
    <property type="match status" value="1"/>
</dbReference>
<feature type="domain" description="Myb-like" evidence="8">
    <location>
        <begin position="64"/>
        <end position="114"/>
    </location>
</feature>
<dbReference type="Pfam" id="PF00249">
    <property type="entry name" value="Myb_DNA-binding"/>
    <property type="match status" value="2"/>
</dbReference>
<gene>
    <name evidence="10" type="ORF">Sjap_013735</name>
</gene>
<keyword evidence="6" id="KW-0539">Nucleus</keyword>
<evidence type="ECO:0000256" key="5">
    <source>
        <dbReference type="ARBA" id="ARBA00023163"/>
    </source>
</evidence>
<dbReference type="GO" id="GO:0043565">
    <property type="term" value="F:sequence-specific DNA binding"/>
    <property type="evidence" value="ECO:0007669"/>
    <property type="project" value="InterPro"/>
</dbReference>
<dbReference type="PROSITE" id="PS51294">
    <property type="entry name" value="HTH_MYB"/>
    <property type="match status" value="2"/>
</dbReference>
<dbReference type="PANTHER" id="PTHR45675:SF8">
    <property type="entry name" value="TRANSCRIPTION FACTOR MYB27"/>
    <property type="match status" value="1"/>
</dbReference>
<dbReference type="SUPFAM" id="SSF46689">
    <property type="entry name" value="Homeodomain-like"/>
    <property type="match status" value="1"/>
</dbReference>
<dbReference type="GO" id="GO:0003700">
    <property type="term" value="F:DNA-binding transcription factor activity"/>
    <property type="evidence" value="ECO:0007669"/>
    <property type="project" value="InterPro"/>
</dbReference>
<dbReference type="InterPro" id="IPR044676">
    <property type="entry name" value="EOBI/EOBII-like_plant"/>
</dbReference>
<keyword evidence="7" id="KW-0175">Coiled coil</keyword>
<dbReference type="Proteomes" id="UP001417504">
    <property type="component" value="Unassembled WGS sequence"/>
</dbReference>